<evidence type="ECO:0000313" key="2">
    <source>
        <dbReference type="EMBL" id="KAF9560703.1"/>
    </source>
</evidence>
<dbReference type="EMBL" id="JAABOA010006466">
    <property type="protein sequence ID" value="KAF9560703.1"/>
    <property type="molecule type" value="Genomic_DNA"/>
</dbReference>
<sequence>NDNMSLDNNEPETFTRERREWIPSESFLEDYAPTPLHDVEWILTRDEKAAIWDNAPKRRGTNFDSPDIPPVLYQKLSKKS</sequence>
<feature type="non-terminal residue" evidence="2">
    <location>
        <position position="1"/>
    </location>
</feature>
<dbReference type="AlphaFoldDB" id="A0A9P6FKK1"/>
<dbReference type="Proteomes" id="UP000780801">
    <property type="component" value="Unassembled WGS sequence"/>
</dbReference>
<organism evidence="2 3">
    <name type="scientific">Lunasporangiospora selenospora</name>
    <dbReference type="NCBI Taxonomy" id="979761"/>
    <lineage>
        <taxon>Eukaryota</taxon>
        <taxon>Fungi</taxon>
        <taxon>Fungi incertae sedis</taxon>
        <taxon>Mucoromycota</taxon>
        <taxon>Mortierellomycotina</taxon>
        <taxon>Mortierellomycetes</taxon>
        <taxon>Mortierellales</taxon>
        <taxon>Mortierellaceae</taxon>
        <taxon>Lunasporangiospora</taxon>
    </lineage>
</organism>
<name>A0A9P6FKK1_9FUNG</name>
<evidence type="ECO:0000313" key="3">
    <source>
        <dbReference type="Proteomes" id="UP000780801"/>
    </source>
</evidence>
<proteinExistence type="predicted"/>
<feature type="region of interest" description="Disordered" evidence="1">
    <location>
        <begin position="56"/>
        <end position="80"/>
    </location>
</feature>
<protein>
    <submittedName>
        <fullName evidence="2">Uncharacterized protein</fullName>
    </submittedName>
</protein>
<keyword evidence="3" id="KW-1185">Reference proteome</keyword>
<comment type="caution">
    <text evidence="2">The sequence shown here is derived from an EMBL/GenBank/DDBJ whole genome shotgun (WGS) entry which is preliminary data.</text>
</comment>
<evidence type="ECO:0000256" key="1">
    <source>
        <dbReference type="SAM" id="MobiDB-lite"/>
    </source>
</evidence>
<reference evidence="2" key="1">
    <citation type="journal article" date="2020" name="Fungal Divers.">
        <title>Resolving the Mortierellaceae phylogeny through synthesis of multi-gene phylogenetics and phylogenomics.</title>
        <authorList>
            <person name="Vandepol N."/>
            <person name="Liber J."/>
            <person name="Desiro A."/>
            <person name="Na H."/>
            <person name="Kennedy M."/>
            <person name="Barry K."/>
            <person name="Grigoriev I.V."/>
            <person name="Miller A.N."/>
            <person name="O'Donnell K."/>
            <person name="Stajich J.E."/>
            <person name="Bonito G."/>
        </authorList>
    </citation>
    <scope>NUCLEOTIDE SEQUENCE</scope>
    <source>
        <strain evidence="2">KOD1015</strain>
    </source>
</reference>
<accession>A0A9P6FKK1</accession>
<gene>
    <name evidence="2" type="ORF">BGW38_009034</name>
</gene>
<dbReference type="OrthoDB" id="2466736at2759"/>